<proteinExistence type="predicted"/>
<accession>A0ABX7R436</accession>
<evidence type="ECO:0000313" key="2">
    <source>
        <dbReference type="EMBL" id="QSX37551.1"/>
    </source>
</evidence>
<evidence type="ECO:0000259" key="1">
    <source>
        <dbReference type="Pfam" id="PF14096"/>
    </source>
</evidence>
<keyword evidence="3" id="KW-1185">Reference proteome</keyword>
<organism evidence="2 3">
    <name type="scientific">Shewanella sedimentimangrovi</name>
    <dbReference type="NCBI Taxonomy" id="2814293"/>
    <lineage>
        <taxon>Bacteria</taxon>
        <taxon>Pseudomonadati</taxon>
        <taxon>Pseudomonadota</taxon>
        <taxon>Gammaproteobacteria</taxon>
        <taxon>Alteromonadales</taxon>
        <taxon>Shewanellaceae</taxon>
        <taxon>Shewanella</taxon>
    </lineage>
</organism>
<gene>
    <name evidence="2" type="ORF">JYB85_01515</name>
</gene>
<feature type="domain" description="DUF4274" evidence="1">
    <location>
        <begin position="33"/>
        <end position="75"/>
    </location>
</feature>
<reference evidence="2 3" key="1">
    <citation type="submission" date="2021-03" db="EMBL/GenBank/DDBJ databases">
        <title>Novel species identification of genus Shewanella.</title>
        <authorList>
            <person name="Liu G."/>
            <person name="Zhang Q."/>
        </authorList>
    </citation>
    <scope>NUCLEOTIDE SEQUENCE [LARGE SCALE GENOMIC DNA]</scope>
    <source>
        <strain evidence="2 3">FJAT-52962</strain>
    </source>
</reference>
<protein>
    <submittedName>
        <fullName evidence="2">DUF4274 domain-containing protein</fullName>
    </submittedName>
</protein>
<dbReference type="RefSeq" id="WP_207380754.1">
    <property type="nucleotide sequence ID" value="NZ_CP071502.1"/>
</dbReference>
<evidence type="ECO:0000313" key="3">
    <source>
        <dbReference type="Proteomes" id="UP000663207"/>
    </source>
</evidence>
<dbReference type="EMBL" id="CP071502">
    <property type="protein sequence ID" value="QSX37551.1"/>
    <property type="molecule type" value="Genomic_DNA"/>
</dbReference>
<name>A0ABX7R436_9GAMM</name>
<dbReference type="Pfam" id="PF14096">
    <property type="entry name" value="DUF4274"/>
    <property type="match status" value="1"/>
</dbReference>
<dbReference type="Proteomes" id="UP000663207">
    <property type="component" value="Chromosome"/>
</dbReference>
<dbReference type="InterPro" id="IPR025369">
    <property type="entry name" value="DUF4274"/>
</dbReference>
<sequence length="154" mass="18040">MPMDICAREQFFRNLVWAEFLAQATPDDIHKSLLSSNWDNNEFLLDWILEHPQVDRATVLLAFWMGGALEMEAYERQYLSGFYATSEIAMDPACDQDGYDWTTGDQRYLHPDFKLLVSSEMLKPLTGRVIRRPSDYEEGLPFEYYEKFCELMNG</sequence>